<keyword evidence="2" id="KW-1185">Reference proteome</keyword>
<accession>A0AAP2DLL7</accession>
<evidence type="ECO:0000313" key="1">
    <source>
        <dbReference type="EMBL" id="MBT1697182.1"/>
    </source>
</evidence>
<protein>
    <submittedName>
        <fullName evidence="1">Uncharacterized protein</fullName>
    </submittedName>
</protein>
<comment type="caution">
    <text evidence="1">The sequence shown here is derived from an EMBL/GenBank/DDBJ whole genome shotgun (WGS) entry which is preliminary data.</text>
</comment>
<dbReference type="EMBL" id="JAHESF010000008">
    <property type="protein sequence ID" value="MBT1697182.1"/>
    <property type="molecule type" value="Genomic_DNA"/>
</dbReference>
<gene>
    <name evidence="1" type="ORF">KK083_09870</name>
</gene>
<dbReference type="Proteomes" id="UP001319200">
    <property type="component" value="Unassembled WGS sequence"/>
</dbReference>
<reference evidence="1 2" key="1">
    <citation type="submission" date="2021-05" db="EMBL/GenBank/DDBJ databases">
        <title>A Polyphasic approach of four new species of the genus Ohtaekwangia: Ohtaekwangia histidinii sp. nov., Ohtaekwangia cretensis sp. nov., Ohtaekwangia indiensis sp. nov., Ohtaekwangia reichenbachii sp. nov. from diverse environment.</title>
        <authorList>
            <person name="Octaviana S."/>
        </authorList>
    </citation>
    <scope>NUCLEOTIDE SEQUENCE [LARGE SCALE GENOMIC DNA]</scope>
    <source>
        <strain evidence="1 2">PWU4</strain>
    </source>
</reference>
<dbReference type="RefSeq" id="WP_254162983.1">
    <property type="nucleotide sequence ID" value="NZ_JAHESF010000008.1"/>
</dbReference>
<evidence type="ECO:0000313" key="2">
    <source>
        <dbReference type="Proteomes" id="UP001319200"/>
    </source>
</evidence>
<dbReference type="AlphaFoldDB" id="A0AAP2DLL7"/>
<organism evidence="1 2">
    <name type="scientific">Chryseosolibacter histidini</name>
    <dbReference type="NCBI Taxonomy" id="2782349"/>
    <lineage>
        <taxon>Bacteria</taxon>
        <taxon>Pseudomonadati</taxon>
        <taxon>Bacteroidota</taxon>
        <taxon>Cytophagia</taxon>
        <taxon>Cytophagales</taxon>
        <taxon>Chryseotaleaceae</taxon>
        <taxon>Chryseosolibacter</taxon>
    </lineage>
</organism>
<proteinExistence type="predicted"/>
<name>A0AAP2DLL7_9BACT</name>
<sequence length="113" mass="12827">MRKKLAAEEGERKKFSATFARFGKKVNYKGYSETTVLLTNIVDVETGKVVADHLWFTYTAGFEKAGLTEGVSIEFEARVKEYSKGYVNKRIGVNNRKKDYKLSHPTRIVAVSK</sequence>